<organism evidence="2 3">
    <name type="scientific">[Clostridium] aminophilum</name>
    <dbReference type="NCBI Taxonomy" id="1526"/>
    <lineage>
        <taxon>Bacteria</taxon>
        <taxon>Bacillati</taxon>
        <taxon>Bacillota</taxon>
        <taxon>Clostridia</taxon>
        <taxon>Lachnospirales</taxon>
        <taxon>Lachnospiraceae</taxon>
    </lineage>
</organism>
<evidence type="ECO:0000256" key="1">
    <source>
        <dbReference type="SAM" id="SignalP"/>
    </source>
</evidence>
<dbReference type="EMBL" id="FOIL01000013">
    <property type="protein sequence ID" value="SET33217.1"/>
    <property type="molecule type" value="Genomic_DNA"/>
</dbReference>
<dbReference type="InterPro" id="IPR038765">
    <property type="entry name" value="Papain-like_cys_pep_sf"/>
</dbReference>
<keyword evidence="1" id="KW-0732">Signal</keyword>
<keyword evidence="3" id="KW-1185">Reference proteome</keyword>
<reference evidence="2 3" key="1">
    <citation type="submission" date="2016-10" db="EMBL/GenBank/DDBJ databases">
        <authorList>
            <person name="de Groot N.N."/>
        </authorList>
    </citation>
    <scope>NUCLEOTIDE SEQUENCE [LARGE SCALE GENOMIC DNA]</scope>
    <source>
        <strain evidence="2 3">KH1P1</strain>
    </source>
</reference>
<dbReference type="AlphaFoldDB" id="A0A1I0DND5"/>
<sequence>MKLRRFFQSLMAAAAITATMTLTSFAGVKDGGFLTSNSNGYIFNSVSGSDLSGCYVQAEKMLNTACPAVGMTTLDKVYSTNTGNILISAESAEKLDSIQNQVDAWLADNIQNIVPQGTPAADIPHTAAVWVSDRMNYDRAAIGNSELARSYQSALRCFTEGKGICATYAYAFNSIISAVPVANGIVDYNAANPSYLAARFVYNNDHAWSAINDNGIWRYYDVCNYDADRNPAYLDMNPDTMNAGGYRDIKVAF</sequence>
<name>A0A1I0DND5_9FIRM</name>
<dbReference type="RefSeq" id="WP_074649140.1">
    <property type="nucleotide sequence ID" value="NZ_FOIL01000013.1"/>
</dbReference>
<dbReference type="Proteomes" id="UP000199820">
    <property type="component" value="Unassembled WGS sequence"/>
</dbReference>
<protein>
    <submittedName>
        <fullName evidence="2">Uncharacterized protein</fullName>
    </submittedName>
</protein>
<accession>A0A1I0DND5</accession>
<dbReference type="OrthoDB" id="9788327at2"/>
<feature type="signal peptide" evidence="1">
    <location>
        <begin position="1"/>
        <end position="26"/>
    </location>
</feature>
<gene>
    <name evidence="2" type="ORF">SAMN04487771_101314</name>
</gene>
<evidence type="ECO:0000313" key="3">
    <source>
        <dbReference type="Proteomes" id="UP000199820"/>
    </source>
</evidence>
<feature type="chain" id="PRO_5011772507" evidence="1">
    <location>
        <begin position="27"/>
        <end position="253"/>
    </location>
</feature>
<dbReference type="SUPFAM" id="SSF54001">
    <property type="entry name" value="Cysteine proteinases"/>
    <property type="match status" value="1"/>
</dbReference>
<proteinExistence type="predicted"/>
<evidence type="ECO:0000313" key="2">
    <source>
        <dbReference type="EMBL" id="SET33217.1"/>
    </source>
</evidence>